<dbReference type="SMART" id="SM00320">
    <property type="entry name" value="WD40"/>
    <property type="match status" value="14"/>
</dbReference>
<feature type="repeat" description="WD" evidence="3">
    <location>
        <begin position="2366"/>
        <end position="2407"/>
    </location>
</feature>
<evidence type="ECO:0000259" key="6">
    <source>
        <dbReference type="Pfam" id="PF23414"/>
    </source>
</evidence>
<keyword evidence="4" id="KW-0175">Coiled coil</keyword>
<organism evidence="7 8">
    <name type="scientific">Paramecium primaurelia</name>
    <dbReference type="NCBI Taxonomy" id="5886"/>
    <lineage>
        <taxon>Eukaryota</taxon>
        <taxon>Sar</taxon>
        <taxon>Alveolata</taxon>
        <taxon>Ciliophora</taxon>
        <taxon>Intramacronucleata</taxon>
        <taxon>Oligohymenophorea</taxon>
        <taxon>Peniculida</taxon>
        <taxon>Parameciidae</taxon>
        <taxon>Paramecium</taxon>
    </lineage>
</organism>
<dbReference type="PROSITE" id="PS50294">
    <property type="entry name" value="WD_REPEATS_REGION"/>
    <property type="match status" value="14"/>
</dbReference>
<feature type="repeat" description="WD" evidence="3">
    <location>
        <begin position="2702"/>
        <end position="2736"/>
    </location>
</feature>
<dbReference type="PROSITE" id="PS00678">
    <property type="entry name" value="WD_REPEATS_1"/>
    <property type="match status" value="13"/>
</dbReference>
<feature type="repeat" description="WD" evidence="3">
    <location>
        <begin position="2534"/>
        <end position="2575"/>
    </location>
</feature>
<feature type="repeat" description="WD" evidence="3">
    <location>
        <begin position="2492"/>
        <end position="2533"/>
    </location>
</feature>
<dbReference type="PROSITE" id="PS50082">
    <property type="entry name" value="WD_REPEATS_2"/>
    <property type="match status" value="14"/>
</dbReference>
<proteinExistence type="predicted"/>
<dbReference type="PANTHER" id="PTHR22847">
    <property type="entry name" value="WD40 REPEAT PROTEIN"/>
    <property type="match status" value="1"/>
</dbReference>
<feature type="repeat" description="WD" evidence="3">
    <location>
        <begin position="2618"/>
        <end position="2659"/>
    </location>
</feature>
<evidence type="ECO:0000259" key="5">
    <source>
        <dbReference type="Pfam" id="PF05729"/>
    </source>
</evidence>
<evidence type="ECO:0000256" key="1">
    <source>
        <dbReference type="ARBA" id="ARBA00022574"/>
    </source>
</evidence>
<dbReference type="Pfam" id="PF00400">
    <property type="entry name" value="WD40"/>
    <property type="match status" value="9"/>
</dbReference>
<feature type="repeat" description="WD" evidence="3">
    <location>
        <begin position="2156"/>
        <end position="2197"/>
    </location>
</feature>
<dbReference type="InterPro" id="IPR019775">
    <property type="entry name" value="WD40_repeat_CS"/>
</dbReference>
<dbReference type="InterPro" id="IPR001680">
    <property type="entry name" value="WD40_rpt"/>
</dbReference>
<accession>A0A8S1QHX6</accession>
<keyword evidence="8" id="KW-1185">Reference proteome</keyword>
<feature type="repeat" description="WD" evidence="3">
    <location>
        <begin position="2660"/>
        <end position="2701"/>
    </location>
</feature>
<feature type="repeat" description="WD" evidence="3">
    <location>
        <begin position="2576"/>
        <end position="2610"/>
    </location>
</feature>
<keyword evidence="2" id="KW-0677">Repeat</keyword>
<gene>
    <name evidence="7" type="ORF">PPRIM_AZ9-3.1.T1580046</name>
</gene>
<name>A0A8S1QHX6_PARPR</name>
<dbReference type="CDD" id="cd00200">
    <property type="entry name" value="WD40"/>
    <property type="match status" value="2"/>
</dbReference>
<feature type="repeat" description="WD" evidence="3">
    <location>
        <begin position="2450"/>
        <end position="2491"/>
    </location>
</feature>
<comment type="caution">
    <text evidence="7">The sequence shown here is derived from an EMBL/GenBank/DDBJ whole genome shotgun (WGS) entry which is preliminary data.</text>
</comment>
<feature type="repeat" description="WD" evidence="3">
    <location>
        <begin position="2324"/>
        <end position="2358"/>
    </location>
</feature>
<dbReference type="InterPro" id="IPR007111">
    <property type="entry name" value="NACHT_NTPase"/>
</dbReference>
<dbReference type="OMA" id="NWIRSIC"/>
<dbReference type="Pfam" id="PF23414">
    <property type="entry name" value="Beta-prop_EML_2"/>
    <property type="match status" value="1"/>
</dbReference>
<dbReference type="EMBL" id="CAJJDM010000163">
    <property type="protein sequence ID" value="CAD8114140.1"/>
    <property type="molecule type" value="Genomic_DNA"/>
</dbReference>
<evidence type="ECO:0000256" key="2">
    <source>
        <dbReference type="ARBA" id="ARBA00022737"/>
    </source>
</evidence>
<dbReference type="PANTHER" id="PTHR22847:SF637">
    <property type="entry name" value="WD REPEAT DOMAIN 5B"/>
    <property type="match status" value="1"/>
</dbReference>
<keyword evidence="1 3" id="KW-0853">WD repeat</keyword>
<sequence length="2827" mass="330976">MSNYQKILIKMLTKNYVTESFLRGGGCGNSKSNPVQVQNSNNIQPNVHEFFSRFNYYISIIDSKSHMTANEQESQEIMIAIQWFIYQEENIYNLNKNTQYVKKSYDLILDGIIRLIKSCLIYIRTDSFKCLYILQITSSLSKVIFSFHLINEERFMNSETQRQFLQISSELEQLMEIEKNDLIQNQMELYLNLTNTSFEIAPTNQEDKEEILKGCLKGIIKYILTLGEDVDLIELLFQGACLLQKMSTVNQKKKQYEVYYQLDMLQWEVINYFKNYKQKDLEEILSQMEMIYDKLVKNSKNWKDHYCWIQMIGKILIYNPLLTKTKLIQTNKYLNLEQNSSSSQWKEYQKKGIIFQVNHSHDQAIILLNQLQNKKLLQNELLIIEDSFKGWENFIQFKEFLMNDQNENNQYTFGSYLKCKLELNSKNINKDDIYAINKIEKFLGFILPNKQLILIKQNVEKLGIVLKCWQNLTKNKKANTRITQVTCQQQIQKLINNLLEYYQNTLNILKIIKLNQNKHFFNVEFLQQQKQMEQFNNLQKLKYLMKLLELILQQEIQEFKEKMDDEKSQTLKHSDKIDDIEILQQEKQYIMREIKKLNDLQDEKLQLANNLYSKLSFLPSTSHNQKDFMKKALSMIQFIQISEKEIYELEKFAIQNSNLIQCFIDSSNNLIMYYQTIGEDINLEFDKIIKILKEIITIKYEIEAINQTNEQSFNIQYLFSNRSSIQQIYNFKFKMLKLQLMLTVFNDSFKNIITQAQSEQLLQLQDAINLNQFLLDVINDYPKRIIKCNSNLQNQTRSELESLKMIQNEYQNKFSNAKGLIEYLIVILNLEEQQNDSEITDLKLLEKEFGEDYEEASLHQLIENMQKIIILINETMKKTIEVNFNQQYQKFELEKYEHFLKQFKILLETNNIKKLIVVNLEKIINQLQIIVQILNKSLKQNFEIFQILIIEELGKLREIINQQNEILLKYQENKIQQNNQKNYINSINIILKILQIQQILIKEQKNYLVQFLQEIVDFSSQINLIQSYNVEKQKDITKFFNLSYQKQINNFIELQYTIGNLKCHFQENESSLNYLERILIDLQQDITQIKKDGGKPNIYDLLNKQKVKIQNQLEEKSYKQQELFIEQEFYVLQIYNINQLDGLPQEIDGESNQQLLLSDFWIQKLKHNKKNEEWKIKEGLVFAIIQISSNCFTDTIISFCQKALIQIWAKEKDQRIRNLLKNKRIISLQMQLLQKDWKTQHDRIADEMQNMLNKIDDLQEQISHEINHNKRDQQLQKLDQTTQQLDEYIENISDMGQQLKLITDFLNYIRKGLTRFERKINIMKEQLNSMGNDIKFLRGKSVDQLFEIRKWKVLKEAAQKNIKSIYIPLKTQEKGQLNPSSLINLEQFDDKVGEVNEFLLDEKETVLLIHGVAGSGKSTTAKKLEEFIWKLHDNNIKISNQILIPVYISLPSLKNPVFQAVEETLHQDEYGFDDLQLKECKEMLEKKEFRFLFIMDSYDEMKLENIQKNLYITNKLNQNWSNPLVIFTTRSEILTTSNYKEWFVPEDKKQIKEVQLLKFDEMQKKEYLTKFTLLSIKVLVFEIYEWQTQMKYQSSIDIQNFEKSWEKLHTEVLKQFITNVNSESLLNQKQIESIFLFLKNDNHIALKSIEAIRSLGVKLQKLWSVRKYENMIKMINLDKLIQTPYMMEIIVSVLPLMMVKKTEIINLKQNFIKNFSKMYRELLKSEYLIKMYANNNKNQEASRLEMQFIEKYDYIQTAIEIWNKMEENQIPNQFQISQEINELNIKLIKIFQHNYKNILGIKDEIIQKVQINFERLIELICDALKEQNLTSYDFYDEFIKQYHLKQIEKQRNLGKSINTDRFLYDLYKYSIKLAKQMSIKEMTQVQYKQQGLLYKVENEEEKWLNEFFNDDGQDGSYKIDIRSCSLIQQKGANFQFVHKSIQQFLISADLYELLVLSKDLDVKIFSKLIEIFIYEKVIDCLGFLQNDVNQKHYEFCIQLDNLSLYDKQQKLNIIEKNIKNITNIVRMLKQHDLNLINYSTEIYVETRKQLIQQIFQEKNIIEFLKFIVHLTAFDQSFIQSGSNSLNLLVEMKVDLTNLCFRNIKIKNTSLIGASFVKCDLSESQFENVKINGINLNGAQLFNCKWKNLQMNELHKLEGHTSDVNSVCFSPDGTMLASGSADKSIHLWDVKTGKNISKLEGHSHWVNSVCFSPNGTLLASGSWDNTIRLWDVKTNQVKFKLEKQTKYIQSVCFCPDGNTLASGGSDNTIRLWDVKTGQEKSKLVGHNDSVFSISFSPDGTKLASGSADKSIRLWDLKTGKEQQKLEGHNESINSVCFSPDGTTLAYGCRDCTIHLWDIKAQVEKYKLEGHNSYVLSVCFSPDGTKLASGSWDNTIRLWDVNTGQENSKLEGQSDGIYSVCFSPDGTILAAGSADKSIRLWDVKTKQEKLQLEGHSDSVNFISFSPDGISLISGGSDNFIRLWDIKTGQEKLQLKGHSKQVQSVCFSHDGATLASGSFDKTIRIWDLKTGQEKLSLEGHSENVNSVSFSPDGTILASGSSDYIICLWDLRKGQKQSSLEGHSDSVISVSFSSDGIILASGSRDNTIRLWDIRRLQEKFKLEGHNNFVYSVCFSPDGNTLASGSWDNTIRLWDVKKGQRKLQLKGHIKQVQSLCFSPDGTILASGGWDNAIRLWNVKTGEEKFKLDGHINQVLSVCFSPDGFTLASSSADKSIRIWDIKDALSNQISIHSNQDILIQNSDYQDPLGISKINNILTIVLISQQGLLEAQGTQIQKGSFTNHLGMDMRIHFKQKGAHLLEHQLESEQKAVQI</sequence>
<reference evidence="7" key="1">
    <citation type="submission" date="2021-01" db="EMBL/GenBank/DDBJ databases">
        <authorList>
            <consortium name="Genoscope - CEA"/>
            <person name="William W."/>
        </authorList>
    </citation>
    <scope>NUCLEOTIDE SEQUENCE</scope>
</reference>
<feature type="repeat" description="WD" evidence="3">
    <location>
        <begin position="2408"/>
        <end position="2449"/>
    </location>
</feature>
<feature type="repeat" description="WD" evidence="3">
    <location>
        <begin position="2240"/>
        <end position="2281"/>
    </location>
</feature>
<feature type="repeat" description="WD" evidence="3">
    <location>
        <begin position="2198"/>
        <end position="2239"/>
    </location>
</feature>
<protein>
    <recommendedName>
        <fullName evidence="9">NACHT domain-containing protein</fullName>
    </recommendedName>
</protein>
<dbReference type="GO" id="GO:1990234">
    <property type="term" value="C:transferase complex"/>
    <property type="evidence" value="ECO:0007669"/>
    <property type="project" value="UniProtKB-ARBA"/>
</dbReference>
<feature type="domain" description="NACHT" evidence="5">
    <location>
        <begin position="1406"/>
        <end position="1571"/>
    </location>
</feature>
<evidence type="ECO:0000313" key="8">
    <source>
        <dbReference type="Proteomes" id="UP000688137"/>
    </source>
</evidence>
<evidence type="ECO:0000256" key="4">
    <source>
        <dbReference type="SAM" id="Coils"/>
    </source>
</evidence>
<feature type="coiled-coil region" evidence="4">
    <location>
        <begin position="549"/>
        <end position="610"/>
    </location>
</feature>
<feature type="repeat" description="WD" evidence="3">
    <location>
        <begin position="2282"/>
        <end position="2323"/>
    </location>
</feature>
<evidence type="ECO:0000313" key="7">
    <source>
        <dbReference type="EMBL" id="CAD8114140.1"/>
    </source>
</evidence>
<dbReference type="InterPro" id="IPR055442">
    <property type="entry name" value="Beta-prop_EML-like_2nd"/>
</dbReference>
<dbReference type="Proteomes" id="UP000688137">
    <property type="component" value="Unassembled WGS sequence"/>
</dbReference>
<feature type="coiled-coil region" evidence="4">
    <location>
        <begin position="1241"/>
        <end position="1333"/>
    </location>
</feature>
<evidence type="ECO:0000256" key="3">
    <source>
        <dbReference type="PROSITE-ProRule" id="PRU00221"/>
    </source>
</evidence>
<dbReference type="Pfam" id="PF05729">
    <property type="entry name" value="NACHT"/>
    <property type="match status" value="1"/>
</dbReference>
<feature type="domain" description="EML-like second beta-propeller" evidence="6">
    <location>
        <begin position="2250"/>
        <end position="2407"/>
    </location>
</feature>
<evidence type="ECO:0008006" key="9">
    <source>
        <dbReference type="Google" id="ProtNLM"/>
    </source>
</evidence>